<gene>
    <name evidence="1" type="ORF">HC176_12820</name>
</gene>
<keyword evidence="2" id="KW-1185">Reference proteome</keyword>
<organism evidence="1 2">
    <name type="scientific">Tamlana crocina</name>
    <dbReference type="NCBI Taxonomy" id="393006"/>
    <lineage>
        <taxon>Bacteria</taxon>
        <taxon>Pseudomonadati</taxon>
        <taxon>Bacteroidota</taxon>
        <taxon>Flavobacteriia</taxon>
        <taxon>Flavobacteriales</taxon>
        <taxon>Flavobacteriaceae</taxon>
        <taxon>Tamlana</taxon>
    </lineage>
</organism>
<name>A0ABX1DGG2_9FLAO</name>
<evidence type="ECO:0000313" key="1">
    <source>
        <dbReference type="EMBL" id="NJX16371.1"/>
    </source>
</evidence>
<reference evidence="1 2" key="1">
    <citation type="submission" date="2020-03" db="EMBL/GenBank/DDBJ databases">
        <title>Tamlana sp. nov, isolated from XXX.</title>
        <authorList>
            <person name="Cao W.R."/>
        </authorList>
    </citation>
    <scope>NUCLEOTIDE SEQUENCE [LARGE SCALE GENOMIC DNA]</scope>
    <source>
        <strain evidence="1 2">HST1-43</strain>
    </source>
</reference>
<dbReference type="Proteomes" id="UP000760545">
    <property type="component" value="Unassembled WGS sequence"/>
</dbReference>
<protein>
    <submittedName>
        <fullName evidence="1">Uncharacterized protein</fullName>
    </submittedName>
</protein>
<dbReference type="EMBL" id="JAAVJS010000019">
    <property type="protein sequence ID" value="NJX16371.1"/>
    <property type="molecule type" value="Genomic_DNA"/>
</dbReference>
<proteinExistence type="predicted"/>
<comment type="caution">
    <text evidence="1">The sequence shown here is derived from an EMBL/GenBank/DDBJ whole genome shotgun (WGS) entry which is preliminary data.</text>
</comment>
<dbReference type="RefSeq" id="WP_167918902.1">
    <property type="nucleotide sequence ID" value="NZ_JAAVJS010000019.1"/>
</dbReference>
<sequence>MDKVSINKELSKSSLPDLSTLISYEDYRNQTVTKKIDSVIKTQKDFLQMIMEDKSLVKINPYGLFLTGYEIISSDESTIDNILNTPITEKTYLPIYIGKDKNTLNEFVIKQPFTINNMKKPEVVDEIKRQKDIIKFRLLQITDSQYQLLRLEWDYHGKKFFTNAVFSGKELIYDEILSNLSEINYIRNCSSDEPNMSKKSNIKNVTEDCSTTFNIFFYDEIMLTREGLYGSGSYAYARITVSGEQWAPDCTKYIQSKSTEANGYYQPGYSGDSKAKIINFTPAGMYYYGSCDYELAAVISNYAPFSTSITLSWNGSEFTVTGGSWGHSFQSKGNYVTPDMLN</sequence>
<evidence type="ECO:0000313" key="2">
    <source>
        <dbReference type="Proteomes" id="UP000760545"/>
    </source>
</evidence>
<accession>A0ABX1DGG2</accession>